<accession>A0A4S9V5E4</accession>
<evidence type="ECO:0000256" key="15">
    <source>
        <dbReference type="PIRSR" id="PIRSR001024-4"/>
    </source>
</evidence>
<feature type="chain" id="PRO_5020490570" description="alpha-amylase" evidence="17">
    <location>
        <begin position="19"/>
        <end position="496"/>
    </location>
</feature>
<feature type="disulfide bond" evidence="15">
    <location>
        <begin position="251"/>
        <end position="294"/>
    </location>
</feature>
<evidence type="ECO:0000259" key="18">
    <source>
        <dbReference type="SMART" id="SM00642"/>
    </source>
</evidence>
<name>A0A4S9V5E4_AURPU</name>
<dbReference type="Pfam" id="PF00128">
    <property type="entry name" value="Alpha-amylase"/>
    <property type="match status" value="2"/>
</dbReference>
<dbReference type="SUPFAM" id="SSF51011">
    <property type="entry name" value="Glycosyl hydrolase domain"/>
    <property type="match status" value="1"/>
</dbReference>
<dbReference type="InterPro" id="IPR006047">
    <property type="entry name" value="GH13_cat_dom"/>
</dbReference>
<keyword evidence="12" id="KW-0326">Glycosidase</keyword>
<keyword evidence="11" id="KW-0119">Carbohydrate metabolism</keyword>
<keyword evidence="6 17" id="KW-0732">Signal</keyword>
<evidence type="ECO:0000256" key="11">
    <source>
        <dbReference type="ARBA" id="ARBA00023277"/>
    </source>
</evidence>
<dbReference type="EC" id="3.2.1.1" evidence="4"/>
<keyword evidence="5" id="KW-0479">Metal-binding</keyword>
<gene>
    <name evidence="19" type="ORF">D6C90_04338</name>
</gene>
<evidence type="ECO:0000256" key="13">
    <source>
        <dbReference type="PIRSR" id="PIRSR001024-1"/>
    </source>
</evidence>
<evidence type="ECO:0000256" key="10">
    <source>
        <dbReference type="ARBA" id="ARBA00023180"/>
    </source>
</evidence>
<evidence type="ECO:0000256" key="14">
    <source>
        <dbReference type="PIRSR" id="PIRSR001024-2"/>
    </source>
</evidence>
<dbReference type="InterPro" id="IPR017853">
    <property type="entry name" value="GH"/>
</dbReference>
<evidence type="ECO:0000256" key="9">
    <source>
        <dbReference type="ARBA" id="ARBA00023157"/>
    </source>
</evidence>
<keyword evidence="9 15" id="KW-1015">Disulfide bond</keyword>
<dbReference type="Gene3D" id="2.60.40.1180">
    <property type="entry name" value="Golgi alpha-mannosidase II"/>
    <property type="match status" value="1"/>
</dbReference>
<comment type="caution">
    <text evidence="19">The sequence shown here is derived from an EMBL/GenBank/DDBJ whole genome shotgun (WGS) entry which is preliminary data.</text>
</comment>
<organism evidence="19 20">
    <name type="scientific">Aureobasidium pullulans</name>
    <name type="common">Black yeast</name>
    <name type="synonym">Pullularia pullulans</name>
    <dbReference type="NCBI Taxonomy" id="5580"/>
    <lineage>
        <taxon>Eukaryota</taxon>
        <taxon>Fungi</taxon>
        <taxon>Dikarya</taxon>
        <taxon>Ascomycota</taxon>
        <taxon>Pezizomycotina</taxon>
        <taxon>Dothideomycetes</taxon>
        <taxon>Dothideomycetidae</taxon>
        <taxon>Dothideales</taxon>
        <taxon>Saccotheciaceae</taxon>
        <taxon>Aureobasidium</taxon>
    </lineage>
</organism>
<dbReference type="GO" id="GO:0016052">
    <property type="term" value="P:carbohydrate catabolic process"/>
    <property type="evidence" value="ECO:0007669"/>
    <property type="project" value="InterPro"/>
</dbReference>
<sequence>MHFRRLTSFLVTFTAANGLSPSEWRPQSIYQVMTDRFARTDGSTTASCDLGDYCGGTWKGLINKLDYIQNMGFTAVIVENLDALTADGSSYHGYWAQDIYEVNTNFGSAADLVSLSDALHKRGMYLMVDIVTNHMGYAGCGDCVDYSTFNPFDKKSYYHPFCLIDYNNHTSMELCWEGDNTVSLPDLRTEDTTVQDMWATWIKQLVANFTIDGLRIDSTAEVDKASLKAFESAAGIYAIGEVFNNNADYVCDYQGSISGLMNYPLYYNITSAFSSTSGDIKQLENGINTMKSTCADTSLLGSFIENHDNPRFPSLTADMALAKNAIAFQMLADGIPVIYQGQEQHFSGSSTPKNREALWTSGYNTAATLYKHIAKLNAIRKLAIEKDEGYLTYNAYPVWTDEHTIVMRKGGNDTQVIGIFNNLGSSGNANLTLLATSSGFDAEMEVVDLLACEKFTTDEKGDLDVGVKGGVFAASRLFRQCPRLPRGLWCQIQSGL</sequence>
<feature type="disulfide bond" evidence="15">
    <location>
        <begin position="162"/>
        <end position="175"/>
    </location>
</feature>
<dbReference type="PIRSF" id="PIRSF001024">
    <property type="entry name" value="Alph-amyl_fung"/>
    <property type="match status" value="1"/>
</dbReference>
<dbReference type="InterPro" id="IPR015340">
    <property type="entry name" value="A_amylase_C_dom"/>
</dbReference>
<feature type="binding site" evidence="16">
    <location>
        <position position="308"/>
    </location>
    <ligand>
        <name>substrate</name>
    </ligand>
</feature>
<evidence type="ECO:0000256" key="7">
    <source>
        <dbReference type="ARBA" id="ARBA00022801"/>
    </source>
</evidence>
<protein>
    <recommendedName>
        <fullName evidence="4">alpha-amylase</fullName>
        <ecNumber evidence="4">3.2.1.1</ecNumber>
    </recommendedName>
</protein>
<dbReference type="SUPFAM" id="SSF51445">
    <property type="entry name" value="(Trans)glycosidases"/>
    <property type="match status" value="1"/>
</dbReference>
<dbReference type="InterPro" id="IPR013780">
    <property type="entry name" value="Glyco_hydro_b"/>
</dbReference>
<feature type="domain" description="Glycosyl hydrolase family 13 catalytic" evidence="18">
    <location>
        <begin position="31"/>
        <end position="380"/>
    </location>
</feature>
<evidence type="ECO:0000256" key="5">
    <source>
        <dbReference type="ARBA" id="ARBA00022723"/>
    </source>
</evidence>
<evidence type="ECO:0000256" key="6">
    <source>
        <dbReference type="ARBA" id="ARBA00022729"/>
    </source>
</evidence>
<dbReference type="FunFam" id="3.20.20.80:FF:000120">
    <property type="entry name" value="Alpha-amylase A"/>
    <property type="match status" value="1"/>
</dbReference>
<comment type="similarity">
    <text evidence="3">Belongs to the glycosyl hydrolase 13 family.</text>
</comment>
<feature type="binding site" evidence="16">
    <location>
        <position position="95"/>
    </location>
    <ligand>
        <name>substrate</name>
    </ligand>
</feature>
<dbReference type="EMBL" id="QZBN01000338">
    <property type="protein sequence ID" value="THZ46175.1"/>
    <property type="molecule type" value="Genomic_DNA"/>
</dbReference>
<keyword evidence="10" id="KW-0325">Glycoprotein</keyword>
<dbReference type="Proteomes" id="UP000310121">
    <property type="component" value="Unassembled WGS sequence"/>
</dbReference>
<evidence type="ECO:0000256" key="12">
    <source>
        <dbReference type="ARBA" id="ARBA00023295"/>
    </source>
</evidence>
<feature type="site" description="Transition state stabilizer" evidence="14">
    <location>
        <position position="308"/>
    </location>
</feature>
<dbReference type="AlphaFoldDB" id="A0A4S9V5E4"/>
<dbReference type="Pfam" id="PF09260">
    <property type="entry name" value="A_amylase_dom_C"/>
    <property type="match status" value="1"/>
</dbReference>
<evidence type="ECO:0000256" key="16">
    <source>
        <dbReference type="PIRSR" id="PIRSR001024-5"/>
    </source>
</evidence>
<evidence type="ECO:0000313" key="20">
    <source>
        <dbReference type="Proteomes" id="UP000310121"/>
    </source>
</evidence>
<evidence type="ECO:0000256" key="2">
    <source>
        <dbReference type="ARBA" id="ARBA00001913"/>
    </source>
</evidence>
<comment type="catalytic activity">
    <reaction evidence="1">
        <text>Endohydrolysis of (1-&gt;4)-alpha-D-glucosidic linkages in polysaccharides containing three or more (1-&gt;4)-alpha-linked D-glucose units.</text>
        <dbReference type="EC" id="3.2.1.1"/>
    </reaction>
</comment>
<comment type="cofactor">
    <cofactor evidence="2">
        <name>Ca(2+)</name>
        <dbReference type="ChEBI" id="CHEBI:29108"/>
    </cofactor>
</comment>
<dbReference type="GO" id="GO:0004556">
    <property type="term" value="F:alpha-amylase activity"/>
    <property type="evidence" value="ECO:0007669"/>
    <property type="project" value="UniProtKB-EC"/>
</dbReference>
<dbReference type="InterPro" id="IPR013777">
    <property type="entry name" value="A-amylase-like"/>
</dbReference>
<evidence type="ECO:0000256" key="8">
    <source>
        <dbReference type="ARBA" id="ARBA00022837"/>
    </source>
</evidence>
<feature type="disulfide bond" evidence="15">
    <location>
        <begin position="48"/>
        <end position="54"/>
    </location>
</feature>
<feature type="binding site" evidence="16">
    <location>
        <position position="355"/>
    </location>
    <ligand>
        <name>substrate</name>
    </ligand>
</feature>
<reference evidence="19 20" key="1">
    <citation type="submission" date="2018-10" db="EMBL/GenBank/DDBJ databases">
        <title>Fifty Aureobasidium pullulans genomes reveal a recombining polyextremotolerant generalist.</title>
        <authorList>
            <person name="Gostincar C."/>
            <person name="Turk M."/>
            <person name="Zajc J."/>
            <person name="Gunde-Cimerman N."/>
        </authorList>
    </citation>
    <scope>NUCLEOTIDE SEQUENCE [LARGE SCALE GENOMIC DNA]</scope>
    <source>
        <strain evidence="19 20">EXF-3844</strain>
    </source>
</reference>
<dbReference type="SMART" id="SM00642">
    <property type="entry name" value="Aamy"/>
    <property type="match status" value="1"/>
</dbReference>
<dbReference type="PANTHER" id="PTHR10357">
    <property type="entry name" value="ALPHA-AMYLASE FAMILY MEMBER"/>
    <property type="match status" value="1"/>
</dbReference>
<feature type="binding site" evidence="16">
    <location>
        <position position="215"/>
    </location>
    <ligand>
        <name>substrate</name>
    </ligand>
</feature>
<feature type="active site" description="Proton donor" evidence="13">
    <location>
        <position position="241"/>
    </location>
</feature>
<feature type="binding site" evidence="16">
    <location>
        <position position="134"/>
    </location>
    <ligand>
        <name>substrate</name>
    </ligand>
</feature>
<dbReference type="Gene3D" id="3.20.20.80">
    <property type="entry name" value="Glycosidases"/>
    <property type="match status" value="1"/>
</dbReference>
<evidence type="ECO:0000256" key="3">
    <source>
        <dbReference type="ARBA" id="ARBA00008061"/>
    </source>
</evidence>
<evidence type="ECO:0000313" key="19">
    <source>
        <dbReference type="EMBL" id="THZ46175.1"/>
    </source>
</evidence>
<feature type="signal peptide" evidence="17">
    <location>
        <begin position="1"/>
        <end position="18"/>
    </location>
</feature>
<keyword evidence="7" id="KW-0378">Hydrolase</keyword>
<evidence type="ECO:0000256" key="4">
    <source>
        <dbReference type="ARBA" id="ARBA00012595"/>
    </source>
</evidence>
<keyword evidence="8" id="KW-0106">Calcium</keyword>
<evidence type="ECO:0000256" key="17">
    <source>
        <dbReference type="SAM" id="SignalP"/>
    </source>
</evidence>
<feature type="active site" description="Nucleophile" evidence="13">
    <location>
        <position position="217"/>
    </location>
</feature>
<evidence type="ECO:0000256" key="1">
    <source>
        <dbReference type="ARBA" id="ARBA00000548"/>
    </source>
</evidence>
<dbReference type="PANTHER" id="PTHR10357:SF215">
    <property type="entry name" value="ALPHA-AMYLASE 1"/>
    <property type="match status" value="1"/>
</dbReference>
<proteinExistence type="inferred from homology"/>
<dbReference type="CDD" id="cd11319">
    <property type="entry name" value="AmyAc_euk_AmyA"/>
    <property type="match status" value="1"/>
</dbReference>
<dbReference type="GO" id="GO:0005509">
    <property type="term" value="F:calcium ion binding"/>
    <property type="evidence" value="ECO:0007669"/>
    <property type="project" value="InterPro"/>
</dbReference>